<evidence type="ECO:0000313" key="3">
    <source>
        <dbReference type="Proteomes" id="UP000675881"/>
    </source>
</evidence>
<evidence type="ECO:0000259" key="1">
    <source>
        <dbReference type="PROSITE" id="PS50106"/>
    </source>
</evidence>
<dbReference type="PANTHER" id="PTHR11324">
    <property type="entry name" value="IL16-RELATED"/>
    <property type="match status" value="1"/>
</dbReference>
<name>A0A7R8CTE4_LEPSM</name>
<feature type="domain" description="PDZ" evidence="1">
    <location>
        <begin position="613"/>
        <end position="676"/>
    </location>
</feature>
<dbReference type="PANTHER" id="PTHR11324:SF16">
    <property type="entry name" value="PDZ DOMAIN-CONTAINING PROTEIN 2"/>
    <property type="match status" value="1"/>
</dbReference>
<dbReference type="Pfam" id="PF00595">
    <property type="entry name" value="PDZ"/>
    <property type="match status" value="2"/>
</dbReference>
<accession>A0A7R8CTE4</accession>
<proteinExistence type="predicted"/>
<feature type="domain" description="PDZ" evidence="1">
    <location>
        <begin position="455"/>
        <end position="545"/>
    </location>
</feature>
<protein>
    <submittedName>
        <fullName evidence="2">(salmon louse) hypothetical protein</fullName>
    </submittedName>
</protein>
<dbReference type="Gene3D" id="2.30.42.10">
    <property type="match status" value="2"/>
</dbReference>
<dbReference type="SMART" id="SM00228">
    <property type="entry name" value="PDZ"/>
    <property type="match status" value="2"/>
</dbReference>
<keyword evidence="3" id="KW-1185">Reference proteome</keyword>
<sequence length="704" mass="77725">MRFFGRRNSSQYFNSDDKDPIPKLTALNILHEENNSSNDNGILGRDDLEGVTDFIEDYDDDIKPEDSVSLAAAESIFGTPKSAKKGITTWGKRVGKKIDQLKNLENDKFHHYVVTPPATTINDEDHPKYNFTNKKLYSGTSFSVRSAGSVSSNRRLSRVESLRNLFFNRNQFSMEDAKKKLLSKNRDRSTEMEKVDKSIGTDCYEDSYSMARFYGAYSSDYVSDTDCETLDGCCSTGSLVSAATTTSCPQKKSYFRSDSNIPQSLINPGASPTVKKPFPSGFVVRPIKLSVLPEEDGGSTSKVGASLQRQRSLSMADIHPPPEDFQDPSFPIDMSSSTLINCSQFEEKFVDKGRNGDDDSSVSSSSEDCCKINLTESQKSLESTHNTLTKPPRRSKLPEATYRISASVPRYRIRNKEEVVATSSLPLPPQLNSNQHQCHPHLAKPTISLQKKFKMLRLRKVDASTDLGILIAKKKTIHMEKGATSGYIIAHIEESGIVHRDGRFKIGDEIINVNGKSLRGLNMDEAKETLRNSGHVVDIILGRDDNPDQDHFSFLSTPSSIPIGPVERRRRRKLPVVEPRPHSAPLEEPIEDNGTKTVIKIGAENSNIEVVRKHSLKKGPGKKGLGFSVVGGIDSPKGSMGIFVKTIFPIGQAIEHGLLKEGDEILAVNGLALQGMDSSSHGGVGNTKSLFHAQNPSLVDTRRF</sequence>
<dbReference type="SUPFAM" id="SSF50156">
    <property type="entry name" value="PDZ domain-like"/>
    <property type="match status" value="2"/>
</dbReference>
<reference evidence="2" key="1">
    <citation type="submission" date="2021-02" db="EMBL/GenBank/DDBJ databases">
        <authorList>
            <person name="Bekaert M."/>
        </authorList>
    </citation>
    <scope>NUCLEOTIDE SEQUENCE</scope>
    <source>
        <strain evidence="2">IoA-00</strain>
    </source>
</reference>
<dbReference type="AlphaFoldDB" id="A0A7R8CTE4"/>
<dbReference type="Proteomes" id="UP000675881">
    <property type="component" value="Chromosome 4"/>
</dbReference>
<dbReference type="EMBL" id="HG994583">
    <property type="protein sequence ID" value="CAF2925391.1"/>
    <property type="molecule type" value="Genomic_DNA"/>
</dbReference>
<dbReference type="InterPro" id="IPR001478">
    <property type="entry name" value="PDZ"/>
</dbReference>
<gene>
    <name evidence="2" type="ORF">LSAA_8756</name>
</gene>
<dbReference type="OrthoDB" id="6022711at2759"/>
<dbReference type="InterPro" id="IPR036034">
    <property type="entry name" value="PDZ_sf"/>
</dbReference>
<evidence type="ECO:0000313" key="2">
    <source>
        <dbReference type="EMBL" id="CAF2925391.1"/>
    </source>
</evidence>
<organism evidence="2 3">
    <name type="scientific">Lepeophtheirus salmonis</name>
    <name type="common">Salmon louse</name>
    <name type="synonym">Caligus salmonis</name>
    <dbReference type="NCBI Taxonomy" id="72036"/>
    <lineage>
        <taxon>Eukaryota</taxon>
        <taxon>Metazoa</taxon>
        <taxon>Ecdysozoa</taxon>
        <taxon>Arthropoda</taxon>
        <taxon>Crustacea</taxon>
        <taxon>Multicrustacea</taxon>
        <taxon>Hexanauplia</taxon>
        <taxon>Copepoda</taxon>
        <taxon>Siphonostomatoida</taxon>
        <taxon>Caligidae</taxon>
        <taxon>Lepeophtheirus</taxon>
    </lineage>
</organism>
<dbReference type="PROSITE" id="PS50106">
    <property type="entry name" value="PDZ"/>
    <property type="match status" value="2"/>
</dbReference>